<dbReference type="InterPro" id="IPR003313">
    <property type="entry name" value="AraC-bd"/>
</dbReference>
<accession>A0ABU0J5D0</accession>
<dbReference type="SMART" id="SM00342">
    <property type="entry name" value="HTH_ARAC"/>
    <property type="match status" value="1"/>
</dbReference>
<dbReference type="Pfam" id="PF12833">
    <property type="entry name" value="HTH_18"/>
    <property type="match status" value="1"/>
</dbReference>
<dbReference type="PRINTS" id="PR00032">
    <property type="entry name" value="HTHARAC"/>
</dbReference>
<evidence type="ECO:0000256" key="1">
    <source>
        <dbReference type="ARBA" id="ARBA00023015"/>
    </source>
</evidence>
<dbReference type="InterPro" id="IPR009057">
    <property type="entry name" value="Homeodomain-like_sf"/>
</dbReference>
<dbReference type="InterPro" id="IPR037923">
    <property type="entry name" value="HTH-like"/>
</dbReference>
<reference evidence="6 7" key="1">
    <citation type="submission" date="2023-07" db="EMBL/GenBank/DDBJ databases">
        <title>Genomic Encyclopedia of Type Strains, Phase IV (KMG-IV): sequencing the most valuable type-strain genomes for metagenomic binning, comparative biology and taxonomic classification.</title>
        <authorList>
            <person name="Goeker M."/>
        </authorList>
    </citation>
    <scope>NUCLEOTIDE SEQUENCE [LARGE SCALE GENOMIC DNA]</scope>
    <source>
        <strain evidence="6 7">DSM 19619</strain>
    </source>
</reference>
<proteinExistence type="predicted"/>
<dbReference type="PANTHER" id="PTHR46796:SF7">
    <property type="entry name" value="ARAC FAMILY TRANSCRIPTIONAL REGULATOR"/>
    <property type="match status" value="1"/>
</dbReference>
<dbReference type="InterPro" id="IPR018062">
    <property type="entry name" value="HTH_AraC-typ_CS"/>
</dbReference>
<feature type="domain" description="HTH araC/xylS-type" evidence="5">
    <location>
        <begin position="178"/>
        <end position="276"/>
    </location>
</feature>
<keyword evidence="7" id="KW-1185">Reference proteome</keyword>
<keyword evidence="4" id="KW-0804">Transcription</keyword>
<dbReference type="SUPFAM" id="SSF51215">
    <property type="entry name" value="Regulatory protein AraC"/>
    <property type="match status" value="1"/>
</dbReference>
<evidence type="ECO:0000256" key="2">
    <source>
        <dbReference type="ARBA" id="ARBA00023125"/>
    </source>
</evidence>
<name>A0ABU0J5D0_9HYPH</name>
<dbReference type="InterPro" id="IPR014710">
    <property type="entry name" value="RmlC-like_jellyroll"/>
</dbReference>
<evidence type="ECO:0000256" key="3">
    <source>
        <dbReference type="ARBA" id="ARBA00023159"/>
    </source>
</evidence>
<dbReference type="PROSITE" id="PS01124">
    <property type="entry name" value="HTH_ARAC_FAMILY_2"/>
    <property type="match status" value="1"/>
</dbReference>
<evidence type="ECO:0000313" key="6">
    <source>
        <dbReference type="EMBL" id="MDQ0469475.1"/>
    </source>
</evidence>
<keyword evidence="1" id="KW-0805">Transcription regulation</keyword>
<dbReference type="EMBL" id="JAUSVX010000003">
    <property type="protein sequence ID" value="MDQ0469475.1"/>
    <property type="molecule type" value="Genomic_DNA"/>
</dbReference>
<evidence type="ECO:0000256" key="4">
    <source>
        <dbReference type="ARBA" id="ARBA00023163"/>
    </source>
</evidence>
<dbReference type="RefSeq" id="WP_307272220.1">
    <property type="nucleotide sequence ID" value="NZ_JAUSVX010000003.1"/>
</dbReference>
<organism evidence="6 7">
    <name type="scientific">Labrys wisconsinensis</name>
    <dbReference type="NCBI Taxonomy" id="425677"/>
    <lineage>
        <taxon>Bacteria</taxon>
        <taxon>Pseudomonadati</taxon>
        <taxon>Pseudomonadota</taxon>
        <taxon>Alphaproteobacteria</taxon>
        <taxon>Hyphomicrobiales</taxon>
        <taxon>Xanthobacteraceae</taxon>
        <taxon>Labrys</taxon>
    </lineage>
</organism>
<dbReference type="Gene3D" id="2.60.120.10">
    <property type="entry name" value="Jelly Rolls"/>
    <property type="match status" value="1"/>
</dbReference>
<dbReference type="InterPro" id="IPR018060">
    <property type="entry name" value="HTH_AraC"/>
</dbReference>
<dbReference type="PANTHER" id="PTHR46796">
    <property type="entry name" value="HTH-TYPE TRANSCRIPTIONAL ACTIVATOR RHAS-RELATED"/>
    <property type="match status" value="1"/>
</dbReference>
<keyword evidence="2" id="KW-0238">DNA-binding</keyword>
<dbReference type="PROSITE" id="PS00041">
    <property type="entry name" value="HTH_ARAC_FAMILY_1"/>
    <property type="match status" value="1"/>
</dbReference>
<sequence length="283" mass="31117">MSKTTAFLESLHYVPEAGWTRSAFSVVRAGKVAAAPGYGIERASHTGQDILYCLSGAGLVETLGQRLEVQAGQLAWIANEAPHAHRADTLAPWTLLWFRFDGPNPPALRAKLFGDGAPRATMPESGPLAAWFERLFAAMRGREIGLDLRLNQLVGEFLAIVDQARLGPEAPRLPATLIATLAAMRADLKRGWDADELAALTRLSPSQTRRLFRRHLRASPRQWLLRERLMHAQSLIVQSGAPLAEIAETCGFCDVYHFSRDFKRSVGLSPAAWRRSELGGSGR</sequence>
<evidence type="ECO:0000313" key="7">
    <source>
        <dbReference type="Proteomes" id="UP001242480"/>
    </source>
</evidence>
<dbReference type="InterPro" id="IPR050204">
    <property type="entry name" value="AraC_XylS_family_regulators"/>
</dbReference>
<dbReference type="Pfam" id="PF02311">
    <property type="entry name" value="AraC_binding"/>
    <property type="match status" value="1"/>
</dbReference>
<dbReference type="Gene3D" id="1.10.10.60">
    <property type="entry name" value="Homeodomain-like"/>
    <property type="match status" value="1"/>
</dbReference>
<gene>
    <name evidence="6" type="ORF">QO011_002486</name>
</gene>
<dbReference type="InterPro" id="IPR020449">
    <property type="entry name" value="Tscrpt_reg_AraC-type_HTH"/>
</dbReference>
<dbReference type="Proteomes" id="UP001242480">
    <property type="component" value="Unassembled WGS sequence"/>
</dbReference>
<comment type="caution">
    <text evidence="6">The sequence shown here is derived from an EMBL/GenBank/DDBJ whole genome shotgun (WGS) entry which is preliminary data.</text>
</comment>
<evidence type="ECO:0000259" key="5">
    <source>
        <dbReference type="PROSITE" id="PS01124"/>
    </source>
</evidence>
<keyword evidence="3" id="KW-0010">Activator</keyword>
<protein>
    <submittedName>
        <fullName evidence="6">AraC-like DNA-binding protein</fullName>
    </submittedName>
</protein>
<dbReference type="SUPFAM" id="SSF46689">
    <property type="entry name" value="Homeodomain-like"/>
    <property type="match status" value="1"/>
</dbReference>